<comment type="caution">
    <text evidence="7">The sequence shown here is derived from an EMBL/GenBank/DDBJ whole genome shotgun (WGS) entry which is preliminary data.</text>
</comment>
<comment type="subcellular location">
    <subcellularLocation>
        <location evidence="1">Membrane</location>
        <topology evidence="1">Single-pass membrane protein</topology>
    </subcellularLocation>
</comment>
<feature type="non-terminal residue" evidence="7">
    <location>
        <position position="1"/>
    </location>
</feature>
<dbReference type="GO" id="GO:0009506">
    <property type="term" value="C:plasmodesma"/>
    <property type="evidence" value="ECO:0007669"/>
    <property type="project" value="TreeGrafter"/>
</dbReference>
<evidence type="ECO:0000313" key="7">
    <source>
        <dbReference type="EMBL" id="RDX66957.1"/>
    </source>
</evidence>
<evidence type="ECO:0000256" key="1">
    <source>
        <dbReference type="ARBA" id="ARBA00004167"/>
    </source>
</evidence>
<accession>A0A371ELN1</accession>
<dbReference type="InterPro" id="IPR044839">
    <property type="entry name" value="NDR1-like"/>
</dbReference>
<organism evidence="7 8">
    <name type="scientific">Mucuna pruriens</name>
    <name type="common">Velvet bean</name>
    <name type="synonym">Dolichos pruriens</name>
    <dbReference type="NCBI Taxonomy" id="157652"/>
    <lineage>
        <taxon>Eukaryota</taxon>
        <taxon>Viridiplantae</taxon>
        <taxon>Streptophyta</taxon>
        <taxon>Embryophyta</taxon>
        <taxon>Tracheophyta</taxon>
        <taxon>Spermatophyta</taxon>
        <taxon>Magnoliopsida</taxon>
        <taxon>eudicotyledons</taxon>
        <taxon>Gunneridae</taxon>
        <taxon>Pentapetalae</taxon>
        <taxon>rosids</taxon>
        <taxon>fabids</taxon>
        <taxon>Fabales</taxon>
        <taxon>Fabaceae</taxon>
        <taxon>Papilionoideae</taxon>
        <taxon>50 kb inversion clade</taxon>
        <taxon>NPAAA clade</taxon>
        <taxon>indigoferoid/millettioid clade</taxon>
        <taxon>Phaseoleae</taxon>
        <taxon>Mucuna</taxon>
    </lineage>
</organism>
<dbReference type="OrthoDB" id="1934762at2759"/>
<evidence type="ECO:0000259" key="6">
    <source>
        <dbReference type="Pfam" id="PF03168"/>
    </source>
</evidence>
<dbReference type="PANTHER" id="PTHR31415">
    <property type="entry name" value="OS05G0367900 PROTEIN"/>
    <property type="match status" value="1"/>
</dbReference>
<dbReference type="AlphaFoldDB" id="A0A371ELN1"/>
<evidence type="ECO:0000313" key="8">
    <source>
        <dbReference type="Proteomes" id="UP000257109"/>
    </source>
</evidence>
<keyword evidence="4 5" id="KW-0472">Membrane</keyword>
<gene>
    <name evidence="7" type="primary">NDR1</name>
    <name evidence="7" type="ORF">CR513_54219</name>
</gene>
<reference evidence="7" key="1">
    <citation type="submission" date="2018-05" db="EMBL/GenBank/DDBJ databases">
        <title>Draft genome of Mucuna pruriens seed.</title>
        <authorList>
            <person name="Nnadi N.E."/>
            <person name="Vos R."/>
            <person name="Hasami M.H."/>
            <person name="Devisetty U.K."/>
            <person name="Aguiy J.C."/>
        </authorList>
    </citation>
    <scope>NUCLEOTIDE SEQUENCE [LARGE SCALE GENOMIC DNA]</scope>
    <source>
        <strain evidence="7">JCA_2017</strain>
    </source>
</reference>
<dbReference type="STRING" id="157652.A0A371ELN1"/>
<evidence type="ECO:0000256" key="3">
    <source>
        <dbReference type="ARBA" id="ARBA00022989"/>
    </source>
</evidence>
<keyword evidence="3 5" id="KW-1133">Transmembrane helix</keyword>
<dbReference type="PANTHER" id="PTHR31415:SF89">
    <property type="entry name" value="PROTEIN NDR1-LIKE"/>
    <property type="match status" value="1"/>
</dbReference>
<evidence type="ECO:0000256" key="2">
    <source>
        <dbReference type="ARBA" id="ARBA00022692"/>
    </source>
</evidence>
<keyword evidence="8" id="KW-1185">Reference proteome</keyword>
<proteinExistence type="predicted"/>
<dbReference type="GO" id="GO:0098542">
    <property type="term" value="P:defense response to other organism"/>
    <property type="evidence" value="ECO:0007669"/>
    <property type="project" value="InterPro"/>
</dbReference>
<sequence length="254" mass="28216">MCEGKSVYLWVVQLIGIIGIVVLCLWLSLRPKSPSYSVVFISIEQPSTSNENGTIFFALEIENPNKDSSIYYDDTILSFLYGQEEEDVGETSIGSFHQGSVNTRVVSDTVSAKPRPFKTLLNAISNATAELKVALTTRYRFKTLGMKSKSHGLHLKGILPIDSNGKLSRKKKKYPLSLFGVNPSQNSPLTNNLSEITAPDVLWEARFLLTGVWQLVSAIGELEPAKQQRKQRIPGCTDTVKLQLMSLGDYSDER</sequence>
<protein>
    <submittedName>
        <fullName evidence="7">Protein NDR1</fullName>
    </submittedName>
</protein>
<keyword evidence="2 5" id="KW-0812">Transmembrane</keyword>
<feature type="transmembrane region" description="Helical" evidence="5">
    <location>
        <begin position="7"/>
        <end position="29"/>
    </location>
</feature>
<evidence type="ECO:0000256" key="5">
    <source>
        <dbReference type="SAM" id="Phobius"/>
    </source>
</evidence>
<feature type="domain" description="Late embryogenesis abundant protein LEA-2 subgroup" evidence="6">
    <location>
        <begin position="59"/>
        <end position="155"/>
    </location>
</feature>
<name>A0A371ELN1_MUCPR</name>
<evidence type="ECO:0000256" key="4">
    <source>
        <dbReference type="ARBA" id="ARBA00023136"/>
    </source>
</evidence>
<dbReference type="Proteomes" id="UP000257109">
    <property type="component" value="Unassembled WGS sequence"/>
</dbReference>
<dbReference type="InterPro" id="IPR004864">
    <property type="entry name" value="LEA_2"/>
</dbReference>
<dbReference type="GO" id="GO:0005886">
    <property type="term" value="C:plasma membrane"/>
    <property type="evidence" value="ECO:0007669"/>
    <property type="project" value="TreeGrafter"/>
</dbReference>
<dbReference type="Pfam" id="PF03168">
    <property type="entry name" value="LEA_2"/>
    <property type="match status" value="1"/>
</dbReference>
<dbReference type="EMBL" id="QJKJ01013182">
    <property type="protein sequence ID" value="RDX66957.1"/>
    <property type="molecule type" value="Genomic_DNA"/>
</dbReference>